<dbReference type="Pfam" id="PF01963">
    <property type="entry name" value="TraB_PrgY_gumN"/>
    <property type="match status" value="1"/>
</dbReference>
<dbReference type="Proteomes" id="UP001597120">
    <property type="component" value="Unassembled WGS sequence"/>
</dbReference>
<dbReference type="EMBL" id="JBHTIU010000061">
    <property type="protein sequence ID" value="MFD0870846.1"/>
    <property type="molecule type" value="Genomic_DNA"/>
</dbReference>
<dbReference type="EC" id="3.4.-.-" evidence="2"/>
<reference evidence="3" key="1">
    <citation type="journal article" date="2019" name="Int. J. Syst. Evol. Microbiol.">
        <title>The Global Catalogue of Microorganisms (GCM) 10K type strain sequencing project: providing services to taxonomists for standard genome sequencing and annotation.</title>
        <authorList>
            <consortium name="The Broad Institute Genomics Platform"/>
            <consortium name="The Broad Institute Genome Sequencing Center for Infectious Disease"/>
            <person name="Wu L."/>
            <person name="Ma J."/>
        </authorList>
    </citation>
    <scope>NUCLEOTIDE SEQUENCE [LARGE SCALE GENOMIC DNA]</scope>
    <source>
        <strain evidence="3">CCUG 57263</strain>
    </source>
</reference>
<protein>
    <submittedName>
        <fullName evidence="2">TraB/GumN family protein</fullName>
        <ecNumber evidence="2">3.4.-.-</ecNumber>
    </submittedName>
</protein>
<comment type="caution">
    <text evidence="2">The sequence shown here is derived from an EMBL/GenBank/DDBJ whole genome shotgun (WGS) entry which is preliminary data.</text>
</comment>
<evidence type="ECO:0000313" key="2">
    <source>
        <dbReference type="EMBL" id="MFD0870846.1"/>
    </source>
</evidence>
<keyword evidence="3" id="KW-1185">Reference proteome</keyword>
<name>A0ABW3DE53_9BACL</name>
<accession>A0ABW3DE53</accession>
<feature type="signal peptide" evidence="1">
    <location>
        <begin position="1"/>
        <end position="32"/>
    </location>
</feature>
<feature type="chain" id="PRO_5045536290" evidence="1">
    <location>
        <begin position="33"/>
        <end position="464"/>
    </location>
</feature>
<dbReference type="InterPro" id="IPR047111">
    <property type="entry name" value="YbaP-like"/>
</dbReference>
<evidence type="ECO:0000313" key="3">
    <source>
        <dbReference type="Proteomes" id="UP001597120"/>
    </source>
</evidence>
<gene>
    <name evidence="2" type="ORF">ACFQ03_17025</name>
</gene>
<keyword evidence="2" id="KW-0378">Hydrolase</keyword>
<organism evidence="2 3">
    <name type="scientific">Paenibacillus residui</name>
    <dbReference type="NCBI Taxonomy" id="629724"/>
    <lineage>
        <taxon>Bacteria</taxon>
        <taxon>Bacillati</taxon>
        <taxon>Bacillota</taxon>
        <taxon>Bacilli</taxon>
        <taxon>Bacillales</taxon>
        <taxon>Paenibacillaceae</taxon>
        <taxon>Paenibacillus</taxon>
    </lineage>
</organism>
<evidence type="ECO:0000256" key="1">
    <source>
        <dbReference type="SAM" id="SignalP"/>
    </source>
</evidence>
<dbReference type="CDD" id="cd14789">
    <property type="entry name" value="Tiki"/>
    <property type="match status" value="1"/>
</dbReference>
<proteinExistence type="predicted"/>
<keyword evidence="1" id="KW-0732">Signal</keyword>
<dbReference type="PANTHER" id="PTHR40590">
    <property type="entry name" value="CYTOPLASMIC PROTEIN-RELATED"/>
    <property type="match status" value="1"/>
</dbReference>
<dbReference type="InterPro" id="IPR002816">
    <property type="entry name" value="TraB/PrgY/GumN_fam"/>
</dbReference>
<sequence>MKGKLWGKLGRVLTSSLLGSSIILGSALSAHANDEPAVPDISPWSVTTLNEGEKYGIFPLGWYFDGTFRQAISADKLQSLLNDTAAKLDKLGLTKKGDLELPSSTEAGITRETVVLSLYALLAQYELPEAFEIDKSDPIEYLQQKGIIEGTDRGLELEQLCTVEQATVLASRLVQYTYDTAQGGAQGLFWKVTHGDNTLYLLGSIHLGSPEMYPMDKEIRDAFAASDDLWVEVNMMNDDPEPLNYFNQLMVYNDGTTLKDHVSQETYEKLQEVIEMLGLPADIFDTFKPWVAANNISMLHLSNSVEDLALGQALGVDLYFLQNALLTGKPIHELEGHKLQGDLFNNVAPEVQEKELNEVMDAILNPSEDDNSAEQFRLWQQYWAQGDLDSFTKSFMDSEEYVKSEPAQRLFGERDKNMAKKLAELLEQEGEHTHFVVVGAGHFVMKGMIVDLLKERGYNVEFIQ</sequence>
<dbReference type="PANTHER" id="PTHR40590:SF1">
    <property type="entry name" value="CYTOPLASMIC PROTEIN"/>
    <property type="match status" value="1"/>
</dbReference>
<dbReference type="GO" id="GO:0016787">
    <property type="term" value="F:hydrolase activity"/>
    <property type="evidence" value="ECO:0007669"/>
    <property type="project" value="UniProtKB-KW"/>
</dbReference>
<dbReference type="RefSeq" id="WP_379289611.1">
    <property type="nucleotide sequence ID" value="NZ_JBHTIU010000061.1"/>
</dbReference>